<dbReference type="OrthoDB" id="5381276at2"/>
<gene>
    <name evidence="3" type="ORF">Daura_32005</name>
</gene>
<name>A0A9Q9IBM4_9ACTN</name>
<evidence type="ECO:0000313" key="3">
    <source>
        <dbReference type="EMBL" id="UWZ51363.1"/>
    </source>
</evidence>
<organism evidence="3 4">
    <name type="scientific">Dactylosporangium aurantiacum</name>
    <dbReference type="NCBI Taxonomy" id="35754"/>
    <lineage>
        <taxon>Bacteria</taxon>
        <taxon>Bacillati</taxon>
        <taxon>Actinomycetota</taxon>
        <taxon>Actinomycetes</taxon>
        <taxon>Micromonosporales</taxon>
        <taxon>Micromonosporaceae</taxon>
        <taxon>Dactylosporangium</taxon>
    </lineage>
</organism>
<proteinExistence type="predicted"/>
<feature type="signal peptide" evidence="1">
    <location>
        <begin position="1"/>
        <end position="26"/>
    </location>
</feature>
<reference evidence="3" key="1">
    <citation type="submission" date="2021-04" db="EMBL/GenBank/DDBJ databases">
        <title>Dactylosporangium aurantiacum NRRL B-8018 full assembly.</title>
        <authorList>
            <person name="Hartkoorn R.C."/>
            <person name="Beaudoing E."/>
            <person name="Hot D."/>
        </authorList>
    </citation>
    <scope>NUCLEOTIDE SEQUENCE</scope>
    <source>
        <strain evidence="3">NRRL B-8018</strain>
    </source>
</reference>
<sequence>MKVLRGVLGVTVTLAAAVLPAGSSRAALDAYGYTNYVRNVATRKCLEIGGFNTQPYGPAVQFSCVFGTNQAWEVYQRGGGLQLRALHTASSDFYASGCLGVPGASTGDGVLVIQMACEEGDHVRWLEDDTPVSAPRAIAVLYEGSFTLRNAFSGKCLSVAAGSTADWAPVVQRTCDGSGDQRWQTVPYQNPYG</sequence>
<keyword evidence="4" id="KW-1185">Reference proteome</keyword>
<dbReference type="InterPro" id="IPR035992">
    <property type="entry name" value="Ricin_B-like_lectins"/>
</dbReference>
<evidence type="ECO:0000259" key="2">
    <source>
        <dbReference type="SMART" id="SM00458"/>
    </source>
</evidence>
<dbReference type="AlphaFoldDB" id="A0A9Q9IBM4"/>
<dbReference type="RefSeq" id="WP_081971505.1">
    <property type="nucleotide sequence ID" value="NZ_CP073767.1"/>
</dbReference>
<dbReference type="Proteomes" id="UP001058003">
    <property type="component" value="Chromosome"/>
</dbReference>
<dbReference type="EMBL" id="CP073767">
    <property type="protein sequence ID" value="UWZ51363.1"/>
    <property type="molecule type" value="Genomic_DNA"/>
</dbReference>
<dbReference type="KEGG" id="daur:Daura_32005"/>
<dbReference type="SUPFAM" id="SSF50370">
    <property type="entry name" value="Ricin B-like lectins"/>
    <property type="match status" value="1"/>
</dbReference>
<dbReference type="InterPro" id="IPR000772">
    <property type="entry name" value="Ricin_B_lectin"/>
</dbReference>
<evidence type="ECO:0000256" key="1">
    <source>
        <dbReference type="SAM" id="SignalP"/>
    </source>
</evidence>
<protein>
    <submittedName>
        <fullName evidence="3">Ricin-type beta-trefoil lectin domain protein</fullName>
    </submittedName>
</protein>
<dbReference type="PROSITE" id="PS50231">
    <property type="entry name" value="RICIN_B_LECTIN"/>
    <property type="match status" value="1"/>
</dbReference>
<dbReference type="Gene3D" id="2.80.10.50">
    <property type="match status" value="2"/>
</dbReference>
<keyword evidence="1" id="KW-0732">Signal</keyword>
<dbReference type="SMART" id="SM00458">
    <property type="entry name" value="RICIN"/>
    <property type="match status" value="1"/>
</dbReference>
<feature type="chain" id="PRO_5040395774" evidence="1">
    <location>
        <begin position="27"/>
        <end position="193"/>
    </location>
</feature>
<accession>A0A9Q9IBM4</accession>
<dbReference type="Pfam" id="PF14200">
    <property type="entry name" value="RicinB_lectin_2"/>
    <property type="match status" value="1"/>
</dbReference>
<evidence type="ECO:0000313" key="4">
    <source>
        <dbReference type="Proteomes" id="UP001058003"/>
    </source>
</evidence>
<feature type="domain" description="Ricin B lectin" evidence="2">
    <location>
        <begin position="32"/>
        <end position="186"/>
    </location>
</feature>
<dbReference type="CDD" id="cd00161">
    <property type="entry name" value="beta-trefoil_Ricin-like"/>
    <property type="match status" value="1"/>
</dbReference>